<accession>A0A7G9A4P3</accession>
<evidence type="ECO:0000313" key="1">
    <source>
        <dbReference type="EMBL" id="QNL31716.1"/>
    </source>
</evidence>
<dbReference type="EMBL" id="MT840189">
    <property type="protein sequence ID" value="QNL31716.1"/>
    <property type="molecule type" value="Genomic_DNA"/>
</dbReference>
<name>A0A7G9A4P3_9VIRU</name>
<proteinExistence type="predicted"/>
<organism evidence="1">
    <name type="scientific">Bacteriophage sp</name>
    <dbReference type="NCBI Taxonomy" id="38018"/>
    <lineage>
        <taxon>Viruses</taxon>
    </lineage>
</organism>
<reference evidence="1" key="1">
    <citation type="submission" date="2020-07" db="EMBL/GenBank/DDBJ databases">
        <title>Dissolved microcystin release linked to lysis of a Microcystis spp. bloom in Lake Erie (USA) attributed to a novel cyanophage.</title>
        <authorList>
            <person name="McKindles K.M."/>
            <person name="Manes M.A."/>
            <person name="DeMarco J.R."/>
            <person name="McClure A."/>
            <person name="McKay R.M."/>
            <person name="Davis T.W."/>
            <person name="Bullerjahn G.S."/>
        </authorList>
    </citation>
    <scope>NUCLEOTIDE SEQUENCE</scope>
</reference>
<sequence>MTPEQTKQYQAFRSADTPGMERVKAMDSLQKQGFILELPEVVEAINAAIMERKANEQCN</sequence>
<protein>
    <submittedName>
        <fullName evidence="1">Uncharacterized protein</fullName>
    </submittedName>
</protein>